<dbReference type="EMBL" id="CAJVQC010021281">
    <property type="protein sequence ID" value="CAG8712660.1"/>
    <property type="molecule type" value="Genomic_DNA"/>
</dbReference>
<reference evidence="1" key="1">
    <citation type="submission" date="2021-06" db="EMBL/GenBank/DDBJ databases">
        <authorList>
            <person name="Kallberg Y."/>
            <person name="Tangrot J."/>
            <person name="Rosling A."/>
        </authorList>
    </citation>
    <scope>NUCLEOTIDE SEQUENCE</scope>
    <source>
        <strain evidence="1">MA461A</strain>
    </source>
</reference>
<accession>A0ACA9PJP4</accession>
<comment type="caution">
    <text evidence="1">The sequence shown here is derived from an EMBL/GenBank/DDBJ whole genome shotgun (WGS) entry which is preliminary data.</text>
</comment>
<dbReference type="Proteomes" id="UP000789920">
    <property type="component" value="Unassembled WGS sequence"/>
</dbReference>
<name>A0ACA9PJP4_9GLOM</name>
<feature type="non-terminal residue" evidence="1">
    <location>
        <position position="84"/>
    </location>
</feature>
<proteinExistence type="predicted"/>
<keyword evidence="2" id="KW-1185">Reference proteome</keyword>
<evidence type="ECO:0000313" key="2">
    <source>
        <dbReference type="Proteomes" id="UP000789920"/>
    </source>
</evidence>
<protein>
    <submittedName>
        <fullName evidence="1">9958_t:CDS:1</fullName>
    </submittedName>
</protein>
<evidence type="ECO:0000313" key="1">
    <source>
        <dbReference type="EMBL" id="CAG8712660.1"/>
    </source>
</evidence>
<organism evidence="1 2">
    <name type="scientific">Racocetra persica</name>
    <dbReference type="NCBI Taxonomy" id="160502"/>
    <lineage>
        <taxon>Eukaryota</taxon>
        <taxon>Fungi</taxon>
        <taxon>Fungi incertae sedis</taxon>
        <taxon>Mucoromycota</taxon>
        <taxon>Glomeromycotina</taxon>
        <taxon>Glomeromycetes</taxon>
        <taxon>Diversisporales</taxon>
        <taxon>Gigasporaceae</taxon>
        <taxon>Racocetra</taxon>
    </lineage>
</organism>
<sequence length="84" mass="9617">MTDQTYDYISSDNSEVIALQDIANISEEEYSNQIESSSVQEKKKYAGGKKDDKYITSWLRGRSYEMKAHLARNCDNASDNIKIN</sequence>
<gene>
    <name evidence="1" type="ORF">RPERSI_LOCUS10657</name>
</gene>